<evidence type="ECO:0000256" key="2">
    <source>
        <dbReference type="ARBA" id="ARBA00006991"/>
    </source>
</evidence>
<dbReference type="PROSITE" id="PS00028">
    <property type="entry name" value="ZINC_FINGER_C2H2_1"/>
    <property type="match status" value="10"/>
</dbReference>
<evidence type="ECO:0000256" key="10">
    <source>
        <dbReference type="ARBA" id="ARBA00023242"/>
    </source>
</evidence>
<dbReference type="OrthoDB" id="6077919at2759"/>
<dbReference type="FunFam" id="3.30.160.60:FF:000690">
    <property type="entry name" value="Zinc finger protein 354C"/>
    <property type="match status" value="1"/>
</dbReference>
<keyword evidence="7" id="KW-0805">Transcription regulation</keyword>
<keyword evidence="5 11" id="KW-0863">Zinc-finger</keyword>
<dbReference type="FunFam" id="3.30.160.60:FF:001480">
    <property type="entry name" value="Si:cabz01071911.3"/>
    <property type="match status" value="1"/>
</dbReference>
<dbReference type="Pfam" id="PF00096">
    <property type="entry name" value="zf-C2H2"/>
    <property type="match status" value="7"/>
</dbReference>
<evidence type="ECO:0000256" key="7">
    <source>
        <dbReference type="ARBA" id="ARBA00023015"/>
    </source>
</evidence>
<evidence type="ECO:0000256" key="1">
    <source>
        <dbReference type="ARBA" id="ARBA00004123"/>
    </source>
</evidence>
<dbReference type="GO" id="GO:0003677">
    <property type="term" value="F:DNA binding"/>
    <property type="evidence" value="ECO:0007669"/>
    <property type="project" value="UniProtKB-KW"/>
</dbReference>
<feature type="domain" description="C2H2-type" evidence="13">
    <location>
        <begin position="417"/>
        <end position="444"/>
    </location>
</feature>
<dbReference type="Gene3D" id="3.30.160.60">
    <property type="entry name" value="Classic Zinc Finger"/>
    <property type="match status" value="7"/>
</dbReference>
<keyword evidence="4" id="KW-0677">Repeat</keyword>
<dbReference type="GO" id="GO:0000785">
    <property type="term" value="C:chromatin"/>
    <property type="evidence" value="ECO:0007669"/>
    <property type="project" value="UniProtKB-ARBA"/>
</dbReference>
<evidence type="ECO:0000256" key="6">
    <source>
        <dbReference type="ARBA" id="ARBA00022833"/>
    </source>
</evidence>
<feature type="compositionally biased region" description="Low complexity" evidence="12">
    <location>
        <begin position="871"/>
        <end position="884"/>
    </location>
</feature>
<reference evidence="14 15" key="1">
    <citation type="journal article" date="2014" name="Nat. Commun.">
        <title>Molecular traces of alternative social organization in a termite genome.</title>
        <authorList>
            <person name="Terrapon N."/>
            <person name="Li C."/>
            <person name="Robertson H.M."/>
            <person name="Ji L."/>
            <person name="Meng X."/>
            <person name="Booth W."/>
            <person name="Chen Z."/>
            <person name="Childers C.P."/>
            <person name="Glastad K.M."/>
            <person name="Gokhale K."/>
            <person name="Gowin J."/>
            <person name="Gronenberg W."/>
            <person name="Hermansen R.A."/>
            <person name="Hu H."/>
            <person name="Hunt B.G."/>
            <person name="Huylmans A.K."/>
            <person name="Khalil S.M."/>
            <person name="Mitchell R.D."/>
            <person name="Munoz-Torres M.C."/>
            <person name="Mustard J.A."/>
            <person name="Pan H."/>
            <person name="Reese J.T."/>
            <person name="Scharf M.E."/>
            <person name="Sun F."/>
            <person name="Vogel H."/>
            <person name="Xiao J."/>
            <person name="Yang W."/>
            <person name="Yang Z."/>
            <person name="Yang Z."/>
            <person name="Zhou J."/>
            <person name="Zhu J."/>
            <person name="Brent C.S."/>
            <person name="Elsik C.G."/>
            <person name="Goodisman M.A."/>
            <person name="Liberles D.A."/>
            <person name="Roe R.M."/>
            <person name="Vargo E.L."/>
            <person name="Vilcinskas A."/>
            <person name="Wang J."/>
            <person name="Bornberg-Bauer E."/>
            <person name="Korb J."/>
            <person name="Zhang G."/>
            <person name="Liebig J."/>
        </authorList>
    </citation>
    <scope>NUCLEOTIDE SEQUENCE [LARGE SCALE GENOMIC DNA]</scope>
    <source>
        <tissue evidence="14">Whole organism</tissue>
    </source>
</reference>
<dbReference type="InterPro" id="IPR013087">
    <property type="entry name" value="Znf_C2H2_type"/>
</dbReference>
<feature type="compositionally biased region" description="Acidic residues" evidence="12">
    <location>
        <begin position="356"/>
        <end position="379"/>
    </location>
</feature>
<feature type="domain" description="C2H2-type" evidence="13">
    <location>
        <begin position="446"/>
        <end position="468"/>
    </location>
</feature>
<name>A0A067RRT2_ZOONE</name>
<sequence>MDDSGRSQELLESVEMVTQMRTDVVKLNTTGTVKGDEDDEPPPELISAQYINIHRVPETLSKGLVDCRSPAPQTLMSDELMQHHVVHGGMVVDMMVPPPPHPQDFSQHTPLDRATLPQYIPEHYDAEDDLLTHDLTEEDRRLAAALVAVQLVQQQKQQHHSVVTSESNVIVSPGGLPGLITAAGHLGTKVQVPVSIGDHHHMTTMTPMSPVTGVSVDKPAMAAMVSSYIQAVEEEAAAAANTAQQHILEHHQGDRIMKMYQPQHQQQEMRLPPLPPLKKVLSSQSMAIRSRYVRPHLQDVTQRQDVIQQGTGELVNRLQQPQEEQQQTVLIDEVSGTTVEDDDVLKEEYDVKSEGLEDDLGDESDEPLQDDNDSDYDIESDLRPSRRSLPHKKRIPRKLKNLKNLASPARSIHTKGYKCVKCGEQFSSQSACATHRLTHSTNKKVFSCELCGKSFANQLKFFEHLKSHYEPTVSTVISEPSPISNPSNNKEKITPMKEESEVKEERENKQPTAASTIGAIPPPLTCNQCGKTFRRQKAFETHVNLAHPKQEEIEEFSEPEDLMEGIRGVVDVGGVDTGDEADMECIPSPQIVRGLKNNNEKEWYREEDLHAAEADLQEIEEQHHHQQQQHHHPHINHQNLDEPDNICELCGDVYETKSQLEQHVQTDHLDFTPEPRGRGEILSPKRRLPGKRSRRAGLHLICPQCGRMFNHRNSLVYHLRSHSGERPHQCEVCGKSFFAASALKVHMRLHSGDKPYKCEFCGRHFRQWGDLKYHCISIHSEEKNYQCEYCGKDFARKYSLIVHRRIHTGEKNYKCEFCAKSFRASSYLQNHRRIHTGEKPHPCEVCGKPFRVRSDMKRHLNTHNRDRHRGSNGSSVTTSSGSGSDIHQNLLHGQPKLEEHDPELDPDQLDAHGSLPPNHTITVEHQSISDLNPVTEITIQQESGGPESILPDESLGDPIVEQQPINLNIAVPAVATRQSHTHHQLSAAAQAVSEEVLHYTRDPLETIRDGSSTLYVWPIYMT</sequence>
<evidence type="ECO:0000259" key="13">
    <source>
        <dbReference type="PROSITE" id="PS50157"/>
    </source>
</evidence>
<keyword evidence="3" id="KW-0479">Metal-binding</keyword>
<feature type="compositionally biased region" description="Basic residues" evidence="12">
    <location>
        <begin position="625"/>
        <end position="635"/>
    </location>
</feature>
<feature type="compositionally biased region" description="Basic and acidic residues" evidence="12">
    <location>
        <begin position="669"/>
        <end position="679"/>
    </location>
</feature>
<keyword evidence="6" id="KW-0862">Zinc</keyword>
<feature type="domain" description="C2H2-type" evidence="13">
    <location>
        <begin position="813"/>
        <end position="840"/>
    </location>
</feature>
<dbReference type="Proteomes" id="UP000027135">
    <property type="component" value="Unassembled WGS sequence"/>
</dbReference>
<dbReference type="FunFam" id="3.30.160.60:FF:002343">
    <property type="entry name" value="Zinc finger protein 33A"/>
    <property type="match status" value="1"/>
</dbReference>
<feature type="region of interest" description="Disordered" evidence="12">
    <location>
        <begin position="620"/>
        <end position="639"/>
    </location>
</feature>
<accession>A0A067RRT2</accession>
<keyword evidence="15" id="KW-1185">Reference proteome</keyword>
<feature type="domain" description="C2H2-type" evidence="13">
    <location>
        <begin position="756"/>
        <end position="784"/>
    </location>
</feature>
<proteinExistence type="inferred from homology"/>
<dbReference type="OMA" id="GQNLEYT"/>
<dbReference type="eggNOG" id="KOG1721">
    <property type="taxonomic scope" value="Eukaryota"/>
</dbReference>
<feature type="domain" description="C2H2-type" evidence="13">
    <location>
        <begin position="645"/>
        <end position="673"/>
    </location>
</feature>
<dbReference type="SUPFAM" id="SSF57667">
    <property type="entry name" value="beta-beta-alpha zinc fingers"/>
    <property type="match status" value="4"/>
</dbReference>
<feature type="region of interest" description="Disordered" evidence="12">
    <location>
        <begin position="669"/>
        <end position="689"/>
    </location>
</feature>
<feature type="domain" description="C2H2-type" evidence="13">
    <location>
        <begin position="524"/>
        <end position="552"/>
    </location>
</feature>
<dbReference type="GO" id="GO:0003682">
    <property type="term" value="F:chromatin binding"/>
    <property type="evidence" value="ECO:0007669"/>
    <property type="project" value="UniProtKB-ARBA"/>
</dbReference>
<feature type="region of interest" description="Disordered" evidence="12">
    <location>
        <begin position="347"/>
        <end position="394"/>
    </location>
</feature>
<feature type="region of interest" description="Disordered" evidence="12">
    <location>
        <begin position="475"/>
        <end position="519"/>
    </location>
</feature>
<feature type="compositionally biased region" description="Basic residues" evidence="12">
    <location>
        <begin position="385"/>
        <end position="394"/>
    </location>
</feature>
<evidence type="ECO:0000313" key="14">
    <source>
        <dbReference type="EMBL" id="KDR22494.1"/>
    </source>
</evidence>
<keyword evidence="10" id="KW-0539">Nucleus</keyword>
<feature type="compositionally biased region" description="Low complexity" evidence="12">
    <location>
        <begin position="477"/>
        <end position="488"/>
    </location>
</feature>
<feature type="region of interest" description="Disordered" evidence="12">
    <location>
        <begin position="861"/>
        <end position="920"/>
    </location>
</feature>
<keyword evidence="8" id="KW-0238">DNA-binding</keyword>
<dbReference type="FunFam" id="3.30.160.60:FF:001963">
    <property type="entry name" value="Replication initiator 1"/>
    <property type="match status" value="1"/>
</dbReference>
<dbReference type="FunFam" id="3.30.160.60:FF:000075">
    <property type="entry name" value="Putative zinc finger protein 536"/>
    <property type="match status" value="1"/>
</dbReference>
<dbReference type="GO" id="GO:0005634">
    <property type="term" value="C:nucleus"/>
    <property type="evidence" value="ECO:0007669"/>
    <property type="project" value="UniProtKB-SubCell"/>
</dbReference>
<feature type="compositionally biased region" description="Basic and acidic residues" evidence="12">
    <location>
        <begin position="489"/>
        <end position="509"/>
    </location>
</feature>
<dbReference type="AlphaFoldDB" id="A0A067RRT2"/>
<organism evidence="14 15">
    <name type="scientific">Zootermopsis nevadensis</name>
    <name type="common">Dampwood termite</name>
    <dbReference type="NCBI Taxonomy" id="136037"/>
    <lineage>
        <taxon>Eukaryota</taxon>
        <taxon>Metazoa</taxon>
        <taxon>Ecdysozoa</taxon>
        <taxon>Arthropoda</taxon>
        <taxon>Hexapoda</taxon>
        <taxon>Insecta</taxon>
        <taxon>Pterygota</taxon>
        <taxon>Neoptera</taxon>
        <taxon>Polyneoptera</taxon>
        <taxon>Dictyoptera</taxon>
        <taxon>Blattodea</taxon>
        <taxon>Blattoidea</taxon>
        <taxon>Termitoidae</taxon>
        <taxon>Termopsidae</taxon>
        <taxon>Zootermopsis</taxon>
    </lineage>
</organism>
<feature type="domain" description="C2H2-type" evidence="13">
    <location>
        <begin position="700"/>
        <end position="727"/>
    </location>
</feature>
<feature type="domain" description="C2H2-type" evidence="13">
    <location>
        <begin position="728"/>
        <end position="755"/>
    </location>
</feature>
<dbReference type="EMBL" id="KK852506">
    <property type="protein sequence ID" value="KDR22494.1"/>
    <property type="molecule type" value="Genomic_DNA"/>
</dbReference>
<keyword evidence="9" id="KW-0804">Transcription</keyword>
<feature type="domain" description="C2H2-type" evidence="13">
    <location>
        <begin position="785"/>
        <end position="812"/>
    </location>
</feature>
<evidence type="ECO:0000256" key="5">
    <source>
        <dbReference type="ARBA" id="ARBA00022771"/>
    </source>
</evidence>
<dbReference type="GO" id="GO:0008270">
    <property type="term" value="F:zinc ion binding"/>
    <property type="evidence" value="ECO:0007669"/>
    <property type="project" value="UniProtKB-KW"/>
</dbReference>
<evidence type="ECO:0000256" key="3">
    <source>
        <dbReference type="ARBA" id="ARBA00022723"/>
    </source>
</evidence>
<dbReference type="InterPro" id="IPR036236">
    <property type="entry name" value="Znf_C2H2_sf"/>
</dbReference>
<evidence type="ECO:0000256" key="9">
    <source>
        <dbReference type="ARBA" id="ARBA00023163"/>
    </source>
</evidence>
<dbReference type="PROSITE" id="PS50157">
    <property type="entry name" value="ZINC_FINGER_C2H2_2"/>
    <property type="match status" value="10"/>
</dbReference>
<dbReference type="PANTHER" id="PTHR23234">
    <property type="entry name" value="ZNF44 PROTEIN"/>
    <property type="match status" value="1"/>
</dbReference>
<evidence type="ECO:0000313" key="15">
    <source>
        <dbReference type="Proteomes" id="UP000027135"/>
    </source>
</evidence>
<dbReference type="InParanoid" id="A0A067RRT2"/>
<feature type="domain" description="C2H2-type" evidence="13">
    <location>
        <begin position="841"/>
        <end position="868"/>
    </location>
</feature>
<evidence type="ECO:0000256" key="4">
    <source>
        <dbReference type="ARBA" id="ARBA00022737"/>
    </source>
</evidence>
<gene>
    <name evidence="14" type="ORF">L798_02293</name>
</gene>
<evidence type="ECO:0000256" key="11">
    <source>
        <dbReference type="PROSITE-ProRule" id="PRU00042"/>
    </source>
</evidence>
<feature type="compositionally biased region" description="Basic residues" evidence="12">
    <location>
        <begin position="861"/>
        <end position="870"/>
    </location>
</feature>
<comment type="subcellular location">
    <subcellularLocation>
        <location evidence="1">Nucleus</location>
    </subcellularLocation>
</comment>
<dbReference type="InterPro" id="IPR050758">
    <property type="entry name" value="Znf_C2H2-type"/>
</dbReference>
<protein>
    <recommendedName>
        <fullName evidence="13">C2H2-type domain-containing protein</fullName>
    </recommendedName>
</protein>
<dbReference type="GO" id="GO:0040029">
    <property type="term" value="P:epigenetic regulation of gene expression"/>
    <property type="evidence" value="ECO:0007669"/>
    <property type="project" value="UniProtKB-ARBA"/>
</dbReference>
<evidence type="ECO:0000256" key="12">
    <source>
        <dbReference type="SAM" id="MobiDB-lite"/>
    </source>
</evidence>
<comment type="similarity">
    <text evidence="2">Belongs to the krueppel C2H2-type zinc-finger protein family.</text>
</comment>
<dbReference type="PANTHER" id="PTHR23234:SF10">
    <property type="entry name" value="RIKEN CDNA 6720489N17 GENE-RELATED"/>
    <property type="match status" value="1"/>
</dbReference>
<dbReference type="SMART" id="SM00355">
    <property type="entry name" value="ZnF_C2H2"/>
    <property type="match status" value="10"/>
</dbReference>
<dbReference type="GO" id="GO:0006355">
    <property type="term" value="P:regulation of DNA-templated transcription"/>
    <property type="evidence" value="ECO:0007669"/>
    <property type="project" value="UniProtKB-ARBA"/>
</dbReference>
<evidence type="ECO:0000256" key="8">
    <source>
        <dbReference type="ARBA" id="ARBA00023125"/>
    </source>
</evidence>